<evidence type="ECO:0000259" key="6">
    <source>
        <dbReference type="PROSITE" id="PS50894"/>
    </source>
</evidence>
<dbReference type="AlphaFoldDB" id="A0A7I8BFK2"/>
<feature type="modified residue" description="4-aspartylphosphate" evidence="4">
    <location>
        <position position="209"/>
    </location>
</feature>
<dbReference type="Pfam" id="PF00072">
    <property type="entry name" value="Response_reg"/>
    <property type="match status" value="1"/>
</dbReference>
<dbReference type="SUPFAM" id="SSF52172">
    <property type="entry name" value="CheY-like"/>
    <property type="match status" value="1"/>
</dbReference>
<evidence type="ECO:0000256" key="3">
    <source>
        <dbReference type="PROSITE-ProRule" id="PRU00110"/>
    </source>
</evidence>
<evidence type="ECO:0000256" key="1">
    <source>
        <dbReference type="ARBA" id="ARBA00022553"/>
    </source>
</evidence>
<sequence>MTLRMMMPLEMQQYTAGGLRGKRGIVATPDACVGRALAHFGAALGIELRCIGADLAELRDPQALRGVDLVFVGDGVELPAAVAQSGAKIISLTEKPKPTGYRIVDNAVRVSINPISWRGLSAACAAALTGLSPTPARDPGAGEAVTAAPDRERAITCGRLVLVAEDHPVNQELIRHQLALLGFACDVVNDGAEALEALDATPYGFLITDCHMPIMSGYELARSVREREQLTNAHLPILGITANTAPEDLNACREAGMDDCLVKPTRLATLREYLSRWFGADSARPATQGDATAAVVVDAGSENVGSMAFVPVDLSQLTQIWGSESTVKSLLDAFVSAVRDDMRALPPLLNDPDVTALRQWHHRVAGAVGVLQYPPLLGALEQYRRQLTTAPSDTLRSEGIALVRACNTMLDGIEEQAALLA</sequence>
<evidence type="ECO:0000256" key="4">
    <source>
        <dbReference type="PROSITE-ProRule" id="PRU00169"/>
    </source>
</evidence>
<evidence type="ECO:0008006" key="9">
    <source>
        <dbReference type="Google" id="ProtNLM"/>
    </source>
</evidence>
<feature type="domain" description="HPt" evidence="6">
    <location>
        <begin position="323"/>
        <end position="421"/>
    </location>
</feature>
<proteinExistence type="predicted"/>
<dbReference type="InterPro" id="IPR036641">
    <property type="entry name" value="HPT_dom_sf"/>
</dbReference>
<dbReference type="GO" id="GO:0000160">
    <property type="term" value="P:phosphorelay signal transduction system"/>
    <property type="evidence" value="ECO:0007669"/>
    <property type="project" value="UniProtKB-KW"/>
</dbReference>
<protein>
    <recommendedName>
        <fullName evidence="9">Hybrid sensor histidine kinase/response regulator</fullName>
    </recommendedName>
</protein>
<evidence type="ECO:0000259" key="5">
    <source>
        <dbReference type="PROSITE" id="PS50110"/>
    </source>
</evidence>
<dbReference type="SMART" id="SM00448">
    <property type="entry name" value="REC"/>
    <property type="match status" value="1"/>
</dbReference>
<dbReference type="GO" id="GO:0004672">
    <property type="term" value="F:protein kinase activity"/>
    <property type="evidence" value="ECO:0007669"/>
    <property type="project" value="UniProtKB-ARBA"/>
</dbReference>
<keyword evidence="2" id="KW-0902">Two-component regulatory system</keyword>
<dbReference type="PANTHER" id="PTHR45339:SF5">
    <property type="entry name" value="HISTIDINE KINASE"/>
    <property type="match status" value="1"/>
</dbReference>
<evidence type="ECO:0000313" key="7">
    <source>
        <dbReference type="EMBL" id="BCF87325.1"/>
    </source>
</evidence>
<dbReference type="InterPro" id="IPR001789">
    <property type="entry name" value="Sig_transdc_resp-reg_receiver"/>
</dbReference>
<keyword evidence="1 4" id="KW-0597">Phosphoprotein</keyword>
<evidence type="ECO:0000313" key="8">
    <source>
        <dbReference type="Proteomes" id="UP000510888"/>
    </source>
</evidence>
<dbReference type="Gene3D" id="3.40.50.2300">
    <property type="match status" value="1"/>
</dbReference>
<dbReference type="EMBL" id="AP023174">
    <property type="protein sequence ID" value="BCF87325.1"/>
    <property type="molecule type" value="Genomic_DNA"/>
</dbReference>
<dbReference type="CDD" id="cd17546">
    <property type="entry name" value="REC_hyHK_CKI1_RcsC-like"/>
    <property type="match status" value="1"/>
</dbReference>
<gene>
    <name evidence="7" type="ORF">PPGU16_03920</name>
</gene>
<dbReference type="PANTHER" id="PTHR45339">
    <property type="entry name" value="HYBRID SIGNAL TRANSDUCTION HISTIDINE KINASE J"/>
    <property type="match status" value="1"/>
</dbReference>
<dbReference type="GO" id="GO:0005524">
    <property type="term" value="F:ATP binding"/>
    <property type="evidence" value="ECO:0007669"/>
    <property type="project" value="UniProtKB-KW"/>
</dbReference>
<keyword evidence="8" id="KW-1185">Reference proteome</keyword>
<dbReference type="KEGG" id="plad:PPGU16_03920"/>
<reference evidence="7 8" key="1">
    <citation type="journal article" date="2020" name="Genes (Basel)">
        <title>Genomic Comparison of Insect Gut Symbionts from Divergent Burkholderia Subclades.</title>
        <authorList>
            <person name="Takeshita K."/>
            <person name="Kikuchi Y."/>
        </authorList>
    </citation>
    <scope>NUCLEOTIDE SEQUENCE [LARGE SCALE GENOMIC DNA]</scope>
    <source>
        <strain evidence="7 8">PGU16</strain>
    </source>
</reference>
<name>A0A7I8BFK2_9BURK</name>
<organism evidence="7 8">
    <name type="scientific">Paraburkholderia largidicola</name>
    <dbReference type="NCBI Taxonomy" id="3014751"/>
    <lineage>
        <taxon>Bacteria</taxon>
        <taxon>Pseudomonadati</taxon>
        <taxon>Pseudomonadota</taxon>
        <taxon>Betaproteobacteria</taxon>
        <taxon>Burkholderiales</taxon>
        <taxon>Burkholderiaceae</taxon>
        <taxon>Paraburkholderia</taxon>
    </lineage>
</organism>
<dbReference type="Proteomes" id="UP000510888">
    <property type="component" value="Chromosome 1"/>
</dbReference>
<dbReference type="GO" id="GO:0005886">
    <property type="term" value="C:plasma membrane"/>
    <property type="evidence" value="ECO:0007669"/>
    <property type="project" value="UniProtKB-SubCell"/>
</dbReference>
<dbReference type="InterPro" id="IPR008207">
    <property type="entry name" value="Sig_transdc_His_kin_Hpt_dom"/>
</dbReference>
<feature type="domain" description="Response regulatory" evidence="5">
    <location>
        <begin position="160"/>
        <end position="278"/>
    </location>
</feature>
<dbReference type="SUPFAM" id="SSF47226">
    <property type="entry name" value="Histidine-containing phosphotransfer domain, HPT domain"/>
    <property type="match status" value="1"/>
</dbReference>
<dbReference type="InterPro" id="IPR011006">
    <property type="entry name" value="CheY-like_superfamily"/>
</dbReference>
<accession>A0A7I8BFK2</accession>
<evidence type="ECO:0000256" key="2">
    <source>
        <dbReference type="ARBA" id="ARBA00023012"/>
    </source>
</evidence>
<feature type="modified residue" description="Phosphohistidine" evidence="3">
    <location>
        <position position="362"/>
    </location>
</feature>
<dbReference type="PROSITE" id="PS50110">
    <property type="entry name" value="RESPONSE_REGULATORY"/>
    <property type="match status" value="1"/>
</dbReference>
<dbReference type="PROSITE" id="PS50894">
    <property type="entry name" value="HPT"/>
    <property type="match status" value="1"/>
</dbReference>